<accession>A0A183D6P5</accession>
<evidence type="ECO:0000256" key="1">
    <source>
        <dbReference type="PROSITE-ProRule" id="PRU10141"/>
    </source>
</evidence>
<dbReference type="InterPro" id="IPR000719">
    <property type="entry name" value="Prot_kinase_dom"/>
</dbReference>
<dbReference type="InterPro" id="IPR050235">
    <property type="entry name" value="CK1_Ser-Thr_kinase"/>
</dbReference>
<evidence type="ECO:0000313" key="3">
    <source>
        <dbReference type="EMBL" id="VDK44534.1"/>
    </source>
</evidence>
<dbReference type="PANTHER" id="PTHR11909">
    <property type="entry name" value="CASEIN KINASE-RELATED"/>
    <property type="match status" value="1"/>
</dbReference>
<dbReference type="InterPro" id="IPR011009">
    <property type="entry name" value="Kinase-like_dom_sf"/>
</dbReference>
<dbReference type="Pfam" id="PF00069">
    <property type="entry name" value="Pkinase"/>
    <property type="match status" value="1"/>
</dbReference>
<dbReference type="SUPFAM" id="SSF56112">
    <property type="entry name" value="Protein kinase-like (PK-like)"/>
    <property type="match status" value="1"/>
</dbReference>
<reference evidence="5" key="1">
    <citation type="submission" date="2016-06" db="UniProtKB">
        <authorList>
            <consortium name="WormBaseParasite"/>
        </authorList>
    </citation>
    <scope>IDENTIFICATION</scope>
</reference>
<dbReference type="PROSITE" id="PS50011">
    <property type="entry name" value="PROTEIN_KINASE_DOM"/>
    <property type="match status" value="1"/>
</dbReference>
<dbReference type="AlphaFoldDB" id="A0A183D6P5"/>
<reference evidence="3 4" key="2">
    <citation type="submission" date="2018-11" db="EMBL/GenBank/DDBJ databases">
        <authorList>
            <consortium name="Pathogen Informatics"/>
        </authorList>
    </citation>
    <scope>NUCLEOTIDE SEQUENCE [LARGE SCALE GENOMIC DNA]</scope>
</reference>
<feature type="binding site" evidence="1">
    <location>
        <position position="25"/>
    </location>
    <ligand>
        <name>ATP</name>
        <dbReference type="ChEBI" id="CHEBI:30616"/>
    </ligand>
</feature>
<dbReference type="Proteomes" id="UP000271098">
    <property type="component" value="Unassembled WGS sequence"/>
</dbReference>
<proteinExistence type="predicted"/>
<keyword evidence="1" id="KW-0067">ATP-binding</keyword>
<dbReference type="WBParaSite" id="GPUH_0000439301-mRNA-1">
    <property type="protein sequence ID" value="GPUH_0000439301-mRNA-1"/>
    <property type="gene ID" value="GPUH_0000439301"/>
</dbReference>
<sequence>MLGSGGFGDVYKAQKVGTEEFYAIKTQYHDASSRRADRLKIEASVMNAINNFEDASRKNHLITLIDQGKTDQFQFIVMQLLGPSISDLRRYFICSEFSRSTAMRVSQQTLQGIWDLHVIGYLHKDIKPQNFAIGLNDKAHVVYLIDLGMARKYIDQQTKKIK</sequence>
<keyword evidence="4" id="KW-1185">Reference proteome</keyword>
<organism evidence="5">
    <name type="scientific">Gongylonema pulchrum</name>
    <dbReference type="NCBI Taxonomy" id="637853"/>
    <lineage>
        <taxon>Eukaryota</taxon>
        <taxon>Metazoa</taxon>
        <taxon>Ecdysozoa</taxon>
        <taxon>Nematoda</taxon>
        <taxon>Chromadorea</taxon>
        <taxon>Rhabditida</taxon>
        <taxon>Spirurina</taxon>
        <taxon>Spiruromorpha</taxon>
        <taxon>Spiruroidea</taxon>
        <taxon>Gongylonematidae</taxon>
        <taxon>Gongylonema</taxon>
    </lineage>
</organism>
<dbReference type="Gene3D" id="1.10.510.10">
    <property type="entry name" value="Transferase(Phosphotransferase) domain 1"/>
    <property type="match status" value="1"/>
</dbReference>
<dbReference type="GO" id="GO:0005524">
    <property type="term" value="F:ATP binding"/>
    <property type="evidence" value="ECO:0007669"/>
    <property type="project" value="UniProtKB-UniRule"/>
</dbReference>
<evidence type="ECO:0000259" key="2">
    <source>
        <dbReference type="PROSITE" id="PS50011"/>
    </source>
</evidence>
<protein>
    <submittedName>
        <fullName evidence="5">Protein kinase domain-containing protein</fullName>
    </submittedName>
</protein>
<keyword evidence="1" id="KW-0547">Nucleotide-binding</keyword>
<dbReference type="EMBL" id="UYRT01008236">
    <property type="protein sequence ID" value="VDK44534.1"/>
    <property type="molecule type" value="Genomic_DNA"/>
</dbReference>
<dbReference type="InterPro" id="IPR017441">
    <property type="entry name" value="Protein_kinase_ATP_BS"/>
</dbReference>
<name>A0A183D6P5_9BILA</name>
<dbReference type="SMART" id="SM00220">
    <property type="entry name" value="S_TKc"/>
    <property type="match status" value="1"/>
</dbReference>
<dbReference type="OrthoDB" id="5979581at2759"/>
<dbReference type="PROSITE" id="PS00107">
    <property type="entry name" value="PROTEIN_KINASE_ATP"/>
    <property type="match status" value="1"/>
</dbReference>
<evidence type="ECO:0000313" key="4">
    <source>
        <dbReference type="Proteomes" id="UP000271098"/>
    </source>
</evidence>
<gene>
    <name evidence="3" type="ORF">GPUH_LOCUS4386</name>
</gene>
<feature type="domain" description="Protein kinase" evidence="2">
    <location>
        <begin position="1"/>
        <end position="162"/>
    </location>
</feature>
<dbReference type="GO" id="GO:0004672">
    <property type="term" value="F:protein kinase activity"/>
    <property type="evidence" value="ECO:0007669"/>
    <property type="project" value="InterPro"/>
</dbReference>
<evidence type="ECO:0000313" key="5">
    <source>
        <dbReference type="WBParaSite" id="GPUH_0000439301-mRNA-1"/>
    </source>
</evidence>